<name>C7FPA2_9BACT</name>
<evidence type="ECO:0000313" key="3">
    <source>
        <dbReference type="EMBL" id="ACU26404.1"/>
    </source>
</evidence>
<reference evidence="3" key="1">
    <citation type="journal article" date="2009" name="Environ. Microbiol. Rep.">
        <title>Characterization of canthaxanthin biosynthesis genes from an uncultured marine bacterium.</title>
        <authorList>
            <person name="Maresca J.A."/>
            <person name="Braff J.C."/>
            <person name="Delong E.F."/>
        </authorList>
    </citation>
    <scope>NUCLEOTIDE SEQUENCE</scope>
</reference>
<dbReference type="SUPFAM" id="SSF53448">
    <property type="entry name" value="Nucleotide-diphospho-sugar transferases"/>
    <property type="match status" value="1"/>
</dbReference>
<keyword evidence="1" id="KW-1133">Transmembrane helix</keyword>
<dbReference type="PANTHER" id="PTHR43646:SF3">
    <property type="entry name" value="SLR1566 PROTEIN"/>
    <property type="match status" value="1"/>
</dbReference>
<organism evidence="3">
    <name type="scientific">uncultured bacterium HF186_25m_30B18</name>
    <dbReference type="NCBI Taxonomy" id="662885"/>
    <lineage>
        <taxon>Bacteria</taxon>
        <taxon>environmental samples</taxon>
    </lineage>
</organism>
<dbReference type="InterPro" id="IPR029044">
    <property type="entry name" value="Nucleotide-diphossugar_trans"/>
</dbReference>
<protein>
    <submittedName>
        <fullName evidence="3">Glycosyltransferase</fullName>
    </submittedName>
</protein>
<dbReference type="InterPro" id="IPR001173">
    <property type="entry name" value="Glyco_trans_2-like"/>
</dbReference>
<evidence type="ECO:0000256" key="1">
    <source>
        <dbReference type="SAM" id="Phobius"/>
    </source>
</evidence>
<feature type="transmembrane region" description="Helical" evidence="1">
    <location>
        <begin position="306"/>
        <end position="325"/>
    </location>
</feature>
<dbReference type="PANTHER" id="PTHR43646">
    <property type="entry name" value="GLYCOSYLTRANSFERASE"/>
    <property type="match status" value="1"/>
</dbReference>
<sequence length="382" mass="41273">MISLSLCAISLLSLMVYLVVFYRARGVPELIETTVTPCATWPTVSLIVPACNEASTIEAALRSTLACAYPALEVLVVNDRSTDATGAMIDDVARGDARVVVHHIEALPEGWLGKVHAMHIASREAKGDYVIYADADVHLAPGALQAAVAWAERERIDMMALIPKMHAEGVLLNATLGGFGGFFLAGTNARAVNRDSEEAYAGVGAFSMVRRSVFEASPGWEWLRLEIADDLGLALMMHRAGARGRIALAPRLLSLRWYTSLGGFIRGLEKNMFPVVARFSPLRACVITVGALMMPLSPLLLLFGPYAWLGGLTLGLNGLLCFFANPAGARPLAYLLSPLAPCVMALILMRSTFKALIHGTVSWRGTRYDLASLKTNQRVHII</sequence>
<accession>C7FPA2</accession>
<keyword evidence="1" id="KW-0812">Transmembrane</keyword>
<feature type="domain" description="Glycosyltransferase 2-like" evidence="2">
    <location>
        <begin position="45"/>
        <end position="215"/>
    </location>
</feature>
<proteinExistence type="predicted"/>
<evidence type="ECO:0000259" key="2">
    <source>
        <dbReference type="Pfam" id="PF00535"/>
    </source>
</evidence>
<dbReference type="Pfam" id="PF00535">
    <property type="entry name" value="Glycos_transf_2"/>
    <property type="match status" value="1"/>
</dbReference>
<dbReference type="EMBL" id="GQ412706">
    <property type="protein sequence ID" value="ACU26404.1"/>
    <property type="molecule type" value="Genomic_DNA"/>
</dbReference>
<keyword evidence="1" id="KW-0472">Membrane</keyword>
<keyword evidence="3" id="KW-0808">Transferase</keyword>
<dbReference type="CAZy" id="GT2">
    <property type="family name" value="Glycosyltransferase Family 2"/>
</dbReference>
<feature type="transmembrane region" description="Helical" evidence="1">
    <location>
        <begin position="331"/>
        <end position="349"/>
    </location>
</feature>
<dbReference type="Gene3D" id="3.90.550.10">
    <property type="entry name" value="Spore Coat Polysaccharide Biosynthesis Protein SpsA, Chain A"/>
    <property type="match status" value="1"/>
</dbReference>
<dbReference type="GO" id="GO:0016740">
    <property type="term" value="F:transferase activity"/>
    <property type="evidence" value="ECO:0007669"/>
    <property type="project" value="UniProtKB-KW"/>
</dbReference>
<dbReference type="AlphaFoldDB" id="C7FPA2"/>